<evidence type="ECO:0000256" key="6">
    <source>
        <dbReference type="ARBA" id="ARBA00023014"/>
    </source>
</evidence>
<dbReference type="Pfam" id="PF04055">
    <property type="entry name" value="Radical_SAM"/>
    <property type="match status" value="1"/>
</dbReference>
<evidence type="ECO:0000256" key="5">
    <source>
        <dbReference type="ARBA" id="ARBA00023004"/>
    </source>
</evidence>
<evidence type="ECO:0000313" key="9">
    <source>
        <dbReference type="Proteomes" id="UP000027946"/>
    </source>
</evidence>
<dbReference type="eggNOG" id="COG1243">
    <property type="taxonomic scope" value="Bacteria"/>
</dbReference>
<evidence type="ECO:0000256" key="1">
    <source>
        <dbReference type="ARBA" id="ARBA00001966"/>
    </source>
</evidence>
<dbReference type="SFLD" id="SFLDS00029">
    <property type="entry name" value="Radical_SAM"/>
    <property type="match status" value="1"/>
</dbReference>
<dbReference type="GO" id="GO:0005737">
    <property type="term" value="C:cytoplasm"/>
    <property type="evidence" value="ECO:0007669"/>
    <property type="project" value="TreeGrafter"/>
</dbReference>
<dbReference type="EMBL" id="JJMM01000026">
    <property type="protein sequence ID" value="KDR94146.1"/>
    <property type="molecule type" value="Genomic_DNA"/>
</dbReference>
<evidence type="ECO:0000313" key="8">
    <source>
        <dbReference type="EMBL" id="KDR94146.1"/>
    </source>
</evidence>
<evidence type="ECO:0000256" key="3">
    <source>
        <dbReference type="ARBA" id="ARBA00022691"/>
    </source>
</evidence>
<dbReference type="Gene3D" id="3.80.30.20">
    <property type="entry name" value="tm_1862 like domain"/>
    <property type="match status" value="1"/>
</dbReference>
<dbReference type="Proteomes" id="UP000027946">
    <property type="component" value="Unassembled WGS sequence"/>
</dbReference>
<dbReference type="PROSITE" id="PS51918">
    <property type="entry name" value="RADICAL_SAM"/>
    <property type="match status" value="1"/>
</dbReference>
<reference evidence="8 9" key="1">
    <citation type="submission" date="2014-03" db="EMBL/GenBank/DDBJ databases">
        <title>Genome sequence of Clostridium litorale W6, DSM 5388.</title>
        <authorList>
            <person name="Poehlein A."/>
            <person name="Jagirdar A."/>
            <person name="Khonsari B."/>
            <person name="Chibani C.M."/>
            <person name="Gutierrez Gutierrez D.A."/>
            <person name="Davydova E."/>
            <person name="Alghaithi H.S."/>
            <person name="Nair K.P."/>
            <person name="Dhamotharan K."/>
            <person name="Chandran L."/>
            <person name="G W."/>
            <person name="Daniel R."/>
        </authorList>
    </citation>
    <scope>NUCLEOTIDE SEQUENCE [LARGE SCALE GENOMIC DNA]</scope>
    <source>
        <strain evidence="8 9">W6</strain>
    </source>
</reference>
<dbReference type="CDD" id="cd01335">
    <property type="entry name" value="Radical_SAM"/>
    <property type="match status" value="1"/>
</dbReference>
<keyword evidence="5" id="KW-0408">Iron</keyword>
<dbReference type="AlphaFoldDB" id="A0A069RAV0"/>
<comment type="cofactor">
    <cofactor evidence="1">
        <name>[4Fe-4S] cluster</name>
        <dbReference type="ChEBI" id="CHEBI:49883"/>
    </cofactor>
</comment>
<evidence type="ECO:0000256" key="4">
    <source>
        <dbReference type="ARBA" id="ARBA00022723"/>
    </source>
</evidence>
<keyword evidence="6" id="KW-0411">Iron-sulfur</keyword>
<protein>
    <submittedName>
        <fullName evidence="8">Radical SAM domain-containing protein</fullName>
    </submittedName>
</protein>
<dbReference type="InterPro" id="IPR039661">
    <property type="entry name" value="ELP3"/>
</dbReference>
<dbReference type="SFLD" id="SFLDG01086">
    <property type="entry name" value="elongater_protein-like"/>
    <property type="match status" value="1"/>
</dbReference>
<name>A0A069RAV0_PEPLI</name>
<dbReference type="GO" id="GO:0051539">
    <property type="term" value="F:4 iron, 4 sulfur cluster binding"/>
    <property type="evidence" value="ECO:0007669"/>
    <property type="project" value="UniProtKB-KW"/>
</dbReference>
<proteinExistence type="predicted"/>
<sequence>MKGKKIIPIFVPHIGCPHDCIFCNQRKITGLQTDMNAKRAKDIIKEYLQTIDTESNDVEIAFFGGSFTAIDIHFQRELLGVARSYKESGKVKDIRLSTRPDAIDEKRLQILKEYGVTIVELGVQSMDETVLKSSIRGHDSEVVRTSANMIREHGFTLGLQMMVGLPDDNEQKCIYTAREFVKLSPDFVRIYPTLVVRDTGLERDYERGSYVPFDVEKTVEIVKKLMVIYSLNDIKIIRVGLQPTENITMGNQVVGGPYHPAIREKVESRIYRDFIHSLIKECGEEKVTARAAKKNMSKIIGNKKENISYFKNMEIELAVVEDNLVSESSLKILLGEKELDFSLYQIYKCLEKMYFRG</sequence>
<organism evidence="8 9">
    <name type="scientific">Peptoclostridium litorale DSM 5388</name>
    <dbReference type="NCBI Taxonomy" id="1121324"/>
    <lineage>
        <taxon>Bacteria</taxon>
        <taxon>Bacillati</taxon>
        <taxon>Bacillota</taxon>
        <taxon>Clostridia</taxon>
        <taxon>Peptostreptococcales</taxon>
        <taxon>Peptoclostridiaceae</taxon>
        <taxon>Peptoclostridium</taxon>
    </lineage>
</organism>
<gene>
    <name evidence="8" type="ORF">CLIT_23c04190</name>
</gene>
<dbReference type="InterPro" id="IPR006638">
    <property type="entry name" value="Elp3/MiaA/NifB-like_rSAM"/>
</dbReference>
<comment type="caution">
    <text evidence="8">The sequence shown here is derived from an EMBL/GenBank/DDBJ whole genome shotgun (WGS) entry which is preliminary data.</text>
</comment>
<dbReference type="PANTHER" id="PTHR11135">
    <property type="entry name" value="HISTONE ACETYLTRANSFERASE-RELATED"/>
    <property type="match status" value="1"/>
</dbReference>
<dbReference type="OrthoDB" id="9815044at2"/>
<keyword evidence="9" id="KW-1185">Reference proteome</keyword>
<dbReference type="GO" id="GO:0003824">
    <property type="term" value="F:catalytic activity"/>
    <property type="evidence" value="ECO:0007669"/>
    <property type="project" value="InterPro"/>
</dbReference>
<feature type="domain" description="Radical SAM core" evidence="7">
    <location>
        <begin position="1"/>
        <end position="235"/>
    </location>
</feature>
<dbReference type="GO" id="GO:0046872">
    <property type="term" value="F:metal ion binding"/>
    <property type="evidence" value="ECO:0007669"/>
    <property type="project" value="UniProtKB-KW"/>
</dbReference>
<dbReference type="InterPro" id="IPR007197">
    <property type="entry name" value="rSAM"/>
</dbReference>
<keyword evidence="3" id="KW-0949">S-adenosyl-L-methionine</keyword>
<accession>A0A069RAV0</accession>
<dbReference type="InterPro" id="IPR058240">
    <property type="entry name" value="rSAM_sf"/>
</dbReference>
<evidence type="ECO:0000259" key="7">
    <source>
        <dbReference type="PROSITE" id="PS51918"/>
    </source>
</evidence>
<dbReference type="SFLD" id="SFLDG01082">
    <property type="entry name" value="B12-binding_domain_containing"/>
    <property type="match status" value="1"/>
</dbReference>
<evidence type="ECO:0000256" key="2">
    <source>
        <dbReference type="ARBA" id="ARBA00022485"/>
    </source>
</evidence>
<keyword evidence="2" id="KW-0004">4Fe-4S</keyword>
<dbReference type="SMART" id="SM00729">
    <property type="entry name" value="Elp3"/>
    <property type="match status" value="1"/>
</dbReference>
<dbReference type="RefSeq" id="WP_038268079.1">
    <property type="nucleotide sequence ID" value="NZ_FSRH01000003.1"/>
</dbReference>
<dbReference type="PANTHER" id="PTHR11135:SF0">
    <property type="entry name" value="ELONGATOR COMPLEX PROTEIN 3"/>
    <property type="match status" value="1"/>
</dbReference>
<dbReference type="STRING" id="1121324.CLIT_23c04190"/>
<dbReference type="Pfam" id="PF16199">
    <property type="entry name" value="Radical_SAM_C"/>
    <property type="match status" value="1"/>
</dbReference>
<dbReference type="GO" id="GO:0002926">
    <property type="term" value="P:tRNA wobble base 5-methoxycarbonylmethyl-2-thiouridinylation"/>
    <property type="evidence" value="ECO:0007669"/>
    <property type="project" value="TreeGrafter"/>
</dbReference>
<dbReference type="InterPro" id="IPR032432">
    <property type="entry name" value="Radical_SAM_C"/>
</dbReference>
<dbReference type="InterPro" id="IPR023404">
    <property type="entry name" value="rSAM_horseshoe"/>
</dbReference>
<dbReference type="SUPFAM" id="SSF102114">
    <property type="entry name" value="Radical SAM enzymes"/>
    <property type="match status" value="1"/>
</dbReference>
<keyword evidence="4" id="KW-0479">Metal-binding</keyword>